<feature type="compositionally biased region" description="Basic and acidic residues" evidence="1">
    <location>
        <begin position="1"/>
        <end position="29"/>
    </location>
</feature>
<reference evidence="2" key="1">
    <citation type="submission" date="2023-07" db="EMBL/GenBank/DDBJ databases">
        <authorList>
            <consortium name="CYATHOMIX"/>
        </authorList>
    </citation>
    <scope>NUCLEOTIDE SEQUENCE</scope>
    <source>
        <strain evidence="2">N/A</strain>
    </source>
</reference>
<feature type="compositionally biased region" description="Acidic residues" evidence="1">
    <location>
        <begin position="30"/>
        <end position="40"/>
    </location>
</feature>
<evidence type="ECO:0000256" key="1">
    <source>
        <dbReference type="SAM" id="MobiDB-lite"/>
    </source>
</evidence>
<dbReference type="EMBL" id="CATQJL010000112">
    <property type="protein sequence ID" value="CAJ0596089.1"/>
    <property type="molecule type" value="Genomic_DNA"/>
</dbReference>
<protein>
    <submittedName>
        <fullName evidence="2">Uncharacterized protein</fullName>
    </submittedName>
</protein>
<evidence type="ECO:0000313" key="3">
    <source>
        <dbReference type="Proteomes" id="UP001176961"/>
    </source>
</evidence>
<dbReference type="SUPFAM" id="SSF48371">
    <property type="entry name" value="ARM repeat"/>
    <property type="match status" value="1"/>
</dbReference>
<name>A0AA36M204_CYLNA</name>
<accession>A0AA36M204</accession>
<feature type="region of interest" description="Disordered" evidence="1">
    <location>
        <begin position="1"/>
        <end position="63"/>
    </location>
</feature>
<dbReference type="Proteomes" id="UP001176961">
    <property type="component" value="Unassembled WGS sequence"/>
</dbReference>
<feature type="region of interest" description="Disordered" evidence="1">
    <location>
        <begin position="909"/>
        <end position="929"/>
    </location>
</feature>
<dbReference type="InterPro" id="IPR016024">
    <property type="entry name" value="ARM-type_fold"/>
</dbReference>
<organism evidence="2 3">
    <name type="scientific">Cylicocyclus nassatus</name>
    <name type="common">Nematode worm</name>
    <dbReference type="NCBI Taxonomy" id="53992"/>
    <lineage>
        <taxon>Eukaryota</taxon>
        <taxon>Metazoa</taxon>
        <taxon>Ecdysozoa</taxon>
        <taxon>Nematoda</taxon>
        <taxon>Chromadorea</taxon>
        <taxon>Rhabditida</taxon>
        <taxon>Rhabditina</taxon>
        <taxon>Rhabditomorpha</taxon>
        <taxon>Strongyloidea</taxon>
        <taxon>Strongylidae</taxon>
        <taxon>Cylicocyclus</taxon>
    </lineage>
</organism>
<evidence type="ECO:0000313" key="2">
    <source>
        <dbReference type="EMBL" id="CAJ0596089.1"/>
    </source>
</evidence>
<feature type="compositionally biased region" description="Acidic residues" evidence="1">
    <location>
        <begin position="53"/>
        <end position="63"/>
    </location>
</feature>
<gene>
    <name evidence="2" type="ORF">CYNAS_LOCUS8072</name>
</gene>
<proteinExistence type="predicted"/>
<comment type="caution">
    <text evidence="2">The sequence shown here is derived from an EMBL/GenBank/DDBJ whole genome shotgun (WGS) entry which is preliminary data.</text>
</comment>
<sequence length="1338" mass="151894">MDGGTKEGGEETTLQKDDAETKGAENISEKEDDDTVEDDLASIASSDLAMADEASDDSDEENVTADMVDDIVTETFDPYAFTPLPMKHIVPLWVKHPPEKCDDKNWEIFMEALEAFDQDTLHEGKDDFIVTIETLCPHLSACFATLTKDSPVTEKDVCSRIIVWLEVCLGKGVQASGETKKLNDIALKILKAVMSAPKGIGTGLIEAGLIELLIEVAQDLRYLDIQARLLRNLFLLISSPLTWREAISRLAETNNEESHDTVYSKLIAISLGSFPSKNTLPLITLIAAWSRFATSVNRLELSAKDLFSAISRATQLSEVSVDDFYEKWDEFVKSLDILRDYIIEFHDERTCVTFDVYALLDTTDILDICCKLLKLSQIVDKWPNVLKFIRSLLDDKYYGMLFIACHPGLGTLLEELRKVSEKEKVKEALVDGDMFDEGVWQLETEFPTATDVYMTVVYRLHALYLIDDLKDSIGTLRLDIDDDNLVKTLTSICNLCNVSEKARKEVLWVLSQKYLYHIVDIITHAKTNIDVRNMSCYALATHLMAIVLAEVDDHRFWLKYSKIFSKLITDRCITYNDNRKLHEYLAPLTSYIFQYVGQNDPGLVKGLFRKMCAFMQHRHEVNTGATGFVRALEAEIMHANEMSRLERYHTLEREGAFEKLASWLFEFVQYRHVMWQMGEPVSCEDSRLFLDFAFPVLRIHAGYFRTCSRFVGQPSERIKMKSAEDQSRRIVKLRPMSDTLLDAVFLMWSCAGGMNGQAYSEDCKKIRLAVLDVLKPSLCFEHSLTSIIRHIIFRSCSRPHFFPGLLSLLLTLAPSTAPLTVLKRDLPSFKNVIIDHRQRVKTFVNAFVSCDNRAEIAELLLSPNSYVSELSFAFVERMANMDYRITWDIISILLNYVATSVELFNNVREPKGTPATQSSEDDLKKPEAHNSHASTGLVRMMESFQNLCTIHAFRLVLYDFLSRSRDGLRLLTPILNQFEKPTLESERQLRFQTAALEVLSGFLAPTLWAKERPSLEICSLYDFIEFPVANDDPVEEVFCKRKKEEKSSLVSGPPDDAEKPIKVEEDSPEIIEVDPPPPRTPSCLETVLLSFLRFINDAEQKLSLVQRALMILKDATSEVPQENMVFVDVLTYCLVEVGLLGFFKRLEAVFDNGEAMTCLSAVVAILDKTVGDKTNLLRKVLAFTSSEHPMVSIIAHLNELDDADENTKIVLKTLDKFFRQLNEESSSPRADPRRCRPVSQIHGRVLVELCKRNLYSKPLLLAVDGIEKARENTKAASRILVHRKETVGTRMGSDVAKMIETHKGKEKAVRNIIREQLKYAESEESASPQKRMRSSSKN</sequence>
<keyword evidence="3" id="KW-1185">Reference proteome</keyword>